<dbReference type="InterPro" id="IPR027417">
    <property type="entry name" value="P-loop_NTPase"/>
</dbReference>
<dbReference type="InterPro" id="IPR035437">
    <property type="entry name" value="SNase_OB-fold_sf"/>
</dbReference>
<accession>A0A1A9UHV7</accession>
<keyword evidence="4" id="KW-0547">Nucleotide-binding</keyword>
<evidence type="ECO:0000313" key="15">
    <source>
        <dbReference type="Proteomes" id="UP000078200"/>
    </source>
</evidence>
<evidence type="ECO:0000256" key="12">
    <source>
        <dbReference type="ARBA" id="ARBA00047984"/>
    </source>
</evidence>
<evidence type="ECO:0000256" key="2">
    <source>
        <dbReference type="ARBA" id="ARBA00022473"/>
    </source>
</evidence>
<evidence type="ECO:0000256" key="9">
    <source>
        <dbReference type="ARBA" id="ARBA00022871"/>
    </source>
</evidence>
<dbReference type="GO" id="GO:0051321">
    <property type="term" value="P:meiotic cell cycle"/>
    <property type="evidence" value="ECO:0007669"/>
    <property type="project" value="UniProtKB-KW"/>
</dbReference>
<comment type="catalytic activity">
    <reaction evidence="12">
        <text>ATP + H2O = ADP + phosphate + H(+)</text>
        <dbReference type="Rhea" id="RHEA:13065"/>
        <dbReference type="ChEBI" id="CHEBI:15377"/>
        <dbReference type="ChEBI" id="CHEBI:15378"/>
        <dbReference type="ChEBI" id="CHEBI:30616"/>
        <dbReference type="ChEBI" id="CHEBI:43474"/>
        <dbReference type="ChEBI" id="CHEBI:456216"/>
        <dbReference type="EC" id="3.6.4.13"/>
    </reaction>
</comment>
<dbReference type="GO" id="GO:0003724">
    <property type="term" value="F:RNA helicase activity"/>
    <property type="evidence" value="ECO:0007669"/>
    <property type="project" value="UniProtKB-EC"/>
</dbReference>
<keyword evidence="9" id="KW-0744">Spermatogenesis</keyword>
<sequence length="1434" mass="164449">MQKENFIVVTHFINPHLFWYHKVNDFHELHEIEEKVQLIHNNQARNFNYHPKLGEKVAVNFLAWNKTIRAEILGETEWQEAFIVWALDYGFPFRTKKEYVFRLPTQMTRQIDHIRCGGLANILPAETEYDYMEANLAVVKRDNWRQSACDILEKFLMDAASITFVEQFKSTGNRYWGNLFVVDHRGELFDAREHLLSAKLALEETTKFQEIIPKLRTISILQYLSNNGRLTKKTNTITGKITDLCVVQNSTAAIFEHAKRKVEDWRARNKRQSDILEVASVTESSISREMTADDVAFDDWVSATNFNSSDDGKKVNVGITNYIGKAGTLAKIKVAEDKLKWPGDEHFKVKIEINPEENTSPDLTNVCRRAENLLRLRSKHAHLEEDCSSDVSTNISTLASHASRISSRSQQLMELREKYKEHESSLTTLSSGQTYAPGFTDHKKNFDAKMDEPNSQALRTAVHSSSPLKYQKCKLSDQTNSITYYEPTQSTRKSSIGGLHDEKKKHFLGMSCTTRSGTNDDKENVEQEYIKMENEEELIKSYKLKCPKEVNPRDIKKHLVSPYDNLITASGGFDISRLTNYRNEDMKSTNVDKFNKIAEAKKEVLTNEQNESSSLETIPTNMYSQGAKKGRDLLRDDSPTIDEKHAEGTVDTTVFPENFVIKRRNTPLKRSPPLMITKSSRNNQSEDTFKLNKDVNIPTRHKPKLADTQLDAIHIICENVERQAQANDHSILDSKSRNISLKWTELRNPIPSNSYIDCNETPLSSTNRILVEDQVKVNSNTSSSNESNLKDLIRKEQGCISIIHKKQKQMIFNFEGESTIPNFEPVVLAHSNVPLYPLKTVSEAQFLPQIHKEMLHMRINLICAIQMYAWPHLLRNNSIFIISPSKSGKTWSYLPALCNDIYYDLIDLKSTFGPIAIVLVASMKHVEQVTDSCCRLMSALKDHAPVVVASFGLRNFRKTKKKLLKSCGMLVITPSSLLRLLNDGENKNLFNGERLKRIVIDDMDLILSRAQKDFAMALRALFTLCEKSGGHTVIPQIAATSSRWDVAFIELTRLSNQPLLLITDFLEATVYGKVDLSVKLRSNMEKKETMQCFLKKRNKTAHMSSRTMIICNEDDEVREVLQFLAQYGYLSFSYSRDSVEISRIVINEWKRKKTDNIFVCTDEALLELQIRNVQNLIHYSMPTSWTQFNARFSVLVESYDNLLADTFAKMLPSAHKFCSNRICSLILLDDDNNLQLPRLVDFMRMHQQIVRPDIQAMANHLLLTLADARVCTGVQLCPDILDFGECDELFCNKRHEIASLDVVTEKDDIPMDGEIRIHILKAIDIRLINMVPYDNERVWDSKSTKLVRKWIMDDIKDNHVVLGTVNFAFASTIWINNLFVMEKLSRIGVYKQLVNLKKTLIENQLALCYIGDRKSIYDVVSKYGLLKLQSPDRK</sequence>
<organism evidence="14 15">
    <name type="scientific">Glossina austeni</name>
    <name type="common">Savannah tsetse fly</name>
    <dbReference type="NCBI Taxonomy" id="7395"/>
    <lineage>
        <taxon>Eukaryota</taxon>
        <taxon>Metazoa</taxon>
        <taxon>Ecdysozoa</taxon>
        <taxon>Arthropoda</taxon>
        <taxon>Hexapoda</taxon>
        <taxon>Insecta</taxon>
        <taxon>Pterygota</taxon>
        <taxon>Neoptera</taxon>
        <taxon>Endopterygota</taxon>
        <taxon>Diptera</taxon>
        <taxon>Brachycera</taxon>
        <taxon>Muscomorpha</taxon>
        <taxon>Hippoboscoidea</taxon>
        <taxon>Glossinidae</taxon>
        <taxon>Glossina</taxon>
    </lineage>
</organism>
<dbReference type="SUPFAM" id="SSF52540">
    <property type="entry name" value="P-loop containing nucleoside triphosphate hydrolases"/>
    <property type="match status" value="1"/>
</dbReference>
<dbReference type="SMART" id="SM00487">
    <property type="entry name" value="DEXDc"/>
    <property type="match status" value="1"/>
</dbReference>
<keyword evidence="8" id="KW-0067">ATP-binding</keyword>
<evidence type="ECO:0000256" key="10">
    <source>
        <dbReference type="ARBA" id="ARBA00023158"/>
    </source>
</evidence>
<keyword evidence="7" id="KW-0347">Helicase</keyword>
<dbReference type="Gene3D" id="2.30.30.140">
    <property type="match status" value="1"/>
</dbReference>
<dbReference type="GO" id="GO:0005737">
    <property type="term" value="C:cytoplasm"/>
    <property type="evidence" value="ECO:0007669"/>
    <property type="project" value="UniProtKB-ARBA"/>
</dbReference>
<keyword evidence="3" id="KW-0677">Repeat</keyword>
<dbReference type="Gene3D" id="2.40.50.90">
    <property type="match status" value="1"/>
</dbReference>
<evidence type="ECO:0000259" key="13">
    <source>
        <dbReference type="PROSITE" id="PS51192"/>
    </source>
</evidence>
<dbReference type="GO" id="GO:0031047">
    <property type="term" value="P:regulatory ncRNA-mediated gene silencing"/>
    <property type="evidence" value="ECO:0007669"/>
    <property type="project" value="UniProtKB-KW"/>
</dbReference>
<dbReference type="Gene3D" id="3.40.50.300">
    <property type="entry name" value="P-loop containing nucleotide triphosphate hydrolases"/>
    <property type="match status" value="2"/>
</dbReference>
<evidence type="ECO:0000256" key="4">
    <source>
        <dbReference type="ARBA" id="ARBA00022741"/>
    </source>
</evidence>
<dbReference type="GO" id="GO:0005524">
    <property type="term" value="F:ATP binding"/>
    <property type="evidence" value="ECO:0007669"/>
    <property type="project" value="UniProtKB-KW"/>
</dbReference>
<evidence type="ECO:0000256" key="3">
    <source>
        <dbReference type="ARBA" id="ARBA00022737"/>
    </source>
</evidence>
<keyword evidence="5" id="KW-0221">Differentiation</keyword>
<dbReference type="PANTHER" id="PTHR22655">
    <property type="entry name" value="ATP-DEPENDENT RNA HELICASE TDRD12-RELATED"/>
    <property type="match status" value="1"/>
</dbReference>
<dbReference type="STRING" id="7395.A0A1A9UHV7"/>
<dbReference type="InterPro" id="IPR014001">
    <property type="entry name" value="Helicase_ATP-bd"/>
</dbReference>
<evidence type="ECO:0000256" key="7">
    <source>
        <dbReference type="ARBA" id="ARBA00022806"/>
    </source>
</evidence>
<dbReference type="EnsemblMetazoa" id="GAUT005359-RA">
    <property type="protein sequence ID" value="GAUT005359-PA"/>
    <property type="gene ID" value="GAUT005359"/>
</dbReference>
<dbReference type="InterPro" id="IPR011545">
    <property type="entry name" value="DEAD/DEAH_box_helicase_dom"/>
</dbReference>
<evidence type="ECO:0000256" key="1">
    <source>
        <dbReference type="ARBA" id="ARBA00012552"/>
    </source>
</evidence>
<dbReference type="GO" id="GO:0016787">
    <property type="term" value="F:hydrolase activity"/>
    <property type="evidence" value="ECO:0007669"/>
    <property type="project" value="UniProtKB-KW"/>
</dbReference>
<evidence type="ECO:0000256" key="6">
    <source>
        <dbReference type="ARBA" id="ARBA00022801"/>
    </source>
</evidence>
<keyword evidence="6" id="KW-0378">Hydrolase</keyword>
<dbReference type="GO" id="GO:0007283">
    <property type="term" value="P:spermatogenesis"/>
    <property type="evidence" value="ECO:0007669"/>
    <property type="project" value="UniProtKB-KW"/>
</dbReference>
<protein>
    <recommendedName>
        <fullName evidence="1">RNA helicase</fullName>
        <ecNumber evidence="1">3.6.4.13</ecNumber>
    </recommendedName>
</protein>
<evidence type="ECO:0000256" key="8">
    <source>
        <dbReference type="ARBA" id="ARBA00022840"/>
    </source>
</evidence>
<dbReference type="EC" id="3.6.4.13" evidence="1"/>
<feature type="domain" description="Helicase ATP-binding" evidence="13">
    <location>
        <begin position="870"/>
        <end position="1023"/>
    </location>
</feature>
<keyword evidence="2" id="KW-0217">Developmental protein</keyword>
<dbReference type="Proteomes" id="UP000078200">
    <property type="component" value="Unassembled WGS sequence"/>
</dbReference>
<evidence type="ECO:0000313" key="14">
    <source>
        <dbReference type="EnsemblMetazoa" id="GAUT005359-PA"/>
    </source>
</evidence>
<keyword evidence="10" id="KW-0943">RNA-mediated gene silencing</keyword>
<reference evidence="14" key="1">
    <citation type="submission" date="2020-05" db="UniProtKB">
        <authorList>
            <consortium name="EnsemblMetazoa"/>
        </authorList>
    </citation>
    <scope>IDENTIFICATION</scope>
    <source>
        <strain evidence="14">TTRI</strain>
    </source>
</reference>
<keyword evidence="15" id="KW-1185">Reference proteome</keyword>
<dbReference type="InterPro" id="IPR002999">
    <property type="entry name" value="Tudor"/>
</dbReference>
<name>A0A1A9UHV7_GLOAU</name>
<keyword evidence="11" id="KW-0469">Meiosis</keyword>
<evidence type="ECO:0000256" key="5">
    <source>
        <dbReference type="ARBA" id="ARBA00022782"/>
    </source>
</evidence>
<dbReference type="VEuPathDB" id="VectorBase:GAUT005359"/>
<dbReference type="PANTHER" id="PTHR22655:SF2">
    <property type="entry name" value="ATP-DEPENDENT RNA HELICASE TDRD12-RELATED"/>
    <property type="match status" value="1"/>
</dbReference>
<evidence type="ECO:0000256" key="11">
    <source>
        <dbReference type="ARBA" id="ARBA00023254"/>
    </source>
</evidence>
<dbReference type="GO" id="GO:0042078">
    <property type="term" value="P:germ-line stem cell division"/>
    <property type="evidence" value="ECO:0007669"/>
    <property type="project" value="TreeGrafter"/>
</dbReference>
<dbReference type="GO" id="GO:0003676">
    <property type="term" value="F:nucleic acid binding"/>
    <property type="evidence" value="ECO:0007669"/>
    <property type="project" value="InterPro"/>
</dbReference>
<dbReference type="PROSITE" id="PS51192">
    <property type="entry name" value="HELICASE_ATP_BIND_1"/>
    <property type="match status" value="1"/>
</dbReference>
<proteinExistence type="predicted"/>
<dbReference type="Pfam" id="PF00567">
    <property type="entry name" value="TUDOR"/>
    <property type="match status" value="1"/>
</dbReference>
<dbReference type="Pfam" id="PF00270">
    <property type="entry name" value="DEAD"/>
    <property type="match status" value="1"/>
</dbReference>